<keyword evidence="1" id="KW-0472">Membrane</keyword>
<organism evidence="2 3">
    <name type="scientific">Natronoglycomyces albus</name>
    <dbReference type="NCBI Taxonomy" id="2811108"/>
    <lineage>
        <taxon>Bacteria</taxon>
        <taxon>Bacillati</taxon>
        <taxon>Actinomycetota</taxon>
        <taxon>Actinomycetes</taxon>
        <taxon>Glycomycetales</taxon>
        <taxon>Glycomycetaceae</taxon>
        <taxon>Natronoglycomyces</taxon>
    </lineage>
</organism>
<keyword evidence="3" id="KW-1185">Reference proteome</keyword>
<evidence type="ECO:0000313" key="3">
    <source>
        <dbReference type="Proteomes" id="UP000662939"/>
    </source>
</evidence>
<keyword evidence="1" id="KW-0812">Transmembrane</keyword>
<feature type="transmembrane region" description="Helical" evidence="1">
    <location>
        <begin position="18"/>
        <end position="38"/>
    </location>
</feature>
<dbReference type="EMBL" id="CP070496">
    <property type="protein sequence ID" value="QSB03900.1"/>
    <property type="molecule type" value="Genomic_DNA"/>
</dbReference>
<accession>A0A895XNM7</accession>
<reference evidence="2" key="1">
    <citation type="submission" date="2021-02" db="EMBL/GenBank/DDBJ databases">
        <title>Natronoglycomyces albus gen. nov., sp. nov, a haloalkaliphilic actinobacterium from a soda solonchak soil.</title>
        <authorList>
            <person name="Sorokin D.Y."/>
            <person name="Khijniak T.V."/>
            <person name="Zakharycheva A.P."/>
            <person name="Boueva O.V."/>
            <person name="Ariskina E.V."/>
            <person name="Hahnke R.L."/>
            <person name="Bunk B."/>
            <person name="Sproer C."/>
            <person name="Schumann P."/>
            <person name="Evtushenko L.I."/>
            <person name="Kublanov I.V."/>
        </authorList>
    </citation>
    <scope>NUCLEOTIDE SEQUENCE</scope>
    <source>
        <strain evidence="2">DSM 106290</strain>
    </source>
</reference>
<dbReference type="Proteomes" id="UP000662939">
    <property type="component" value="Chromosome"/>
</dbReference>
<evidence type="ECO:0000313" key="2">
    <source>
        <dbReference type="EMBL" id="QSB03900.1"/>
    </source>
</evidence>
<keyword evidence="1" id="KW-1133">Transmembrane helix</keyword>
<dbReference type="AlphaFoldDB" id="A0A895XNM7"/>
<sequence>MAEATVRLNRFGMEQGRTWPAVAVALAIAIPIMFWTFLERGASQLSEAAPRGSMITVNSYPEDGARLSFAIPSSGWQHDVSVSPAEATIRRGSITLTVQVSAGVNDLERFMERRSDNVVANNTQVIASRPHPYRSHTAQLDGYWSDLVGRSTSGAIVVLRNGSGDDQAARARGAITVIALAPAGRLDEGMTELERLLDSMLLEVK</sequence>
<gene>
    <name evidence="2" type="ORF">JQS30_08665</name>
</gene>
<dbReference type="KEGG" id="nav:JQS30_08665"/>
<name>A0A895XNM7_9ACTN</name>
<proteinExistence type="predicted"/>
<dbReference type="RefSeq" id="WP_213169898.1">
    <property type="nucleotide sequence ID" value="NZ_CP070496.1"/>
</dbReference>
<evidence type="ECO:0000256" key="1">
    <source>
        <dbReference type="SAM" id="Phobius"/>
    </source>
</evidence>
<protein>
    <submittedName>
        <fullName evidence="2">Uncharacterized protein</fullName>
    </submittedName>
</protein>